<comment type="caution">
    <text evidence="2">The sequence shown here is derived from an EMBL/GenBank/DDBJ whole genome shotgun (WGS) entry which is preliminary data.</text>
</comment>
<feature type="region of interest" description="Disordered" evidence="1">
    <location>
        <begin position="38"/>
        <end position="76"/>
    </location>
</feature>
<feature type="compositionally biased region" description="Basic and acidic residues" evidence="1">
    <location>
        <begin position="54"/>
        <end position="66"/>
    </location>
</feature>
<dbReference type="Proteomes" id="UP000553632">
    <property type="component" value="Unassembled WGS sequence"/>
</dbReference>
<accession>A0A7J6SGA3</accession>
<reference evidence="2 3" key="1">
    <citation type="submission" date="2020-04" db="EMBL/GenBank/DDBJ databases">
        <title>Perkinsus olseni comparative genomics.</title>
        <authorList>
            <person name="Bogema D.R."/>
        </authorList>
    </citation>
    <scope>NUCLEOTIDE SEQUENCE [LARGE SCALE GENOMIC DNA]</scope>
    <source>
        <strain evidence="2 3">ATCC PRA-207</strain>
    </source>
</reference>
<evidence type="ECO:0000313" key="3">
    <source>
        <dbReference type="Proteomes" id="UP000553632"/>
    </source>
</evidence>
<keyword evidence="3" id="KW-1185">Reference proteome</keyword>
<evidence type="ECO:0000313" key="2">
    <source>
        <dbReference type="EMBL" id="KAF4732014.1"/>
    </source>
</evidence>
<proteinExistence type="predicted"/>
<feature type="non-terminal residue" evidence="2">
    <location>
        <position position="1"/>
    </location>
</feature>
<evidence type="ECO:0000256" key="1">
    <source>
        <dbReference type="SAM" id="MobiDB-lite"/>
    </source>
</evidence>
<dbReference type="AlphaFoldDB" id="A0A7J6SGA3"/>
<sequence>MAERRYKATRSEPEAAEWRALLEPGSRHVALDACWSEDQNTASEGRGIPVLNSDPEKTGDITEERLGGQAPATTDDGIQLGSIVMYRIDKALENAADSREETCTSDPCGPGRFNFNFMNHLDSEPAAYDGSG</sequence>
<gene>
    <name evidence="2" type="ORF">FOZ63_030594</name>
</gene>
<name>A0A7J6SGA3_PEROL</name>
<dbReference type="EMBL" id="JABANO010018338">
    <property type="protein sequence ID" value="KAF4732014.1"/>
    <property type="molecule type" value="Genomic_DNA"/>
</dbReference>
<protein>
    <submittedName>
        <fullName evidence="2">Uncharacterized protein</fullName>
    </submittedName>
</protein>
<organism evidence="2 3">
    <name type="scientific">Perkinsus olseni</name>
    <name type="common">Perkinsus atlanticus</name>
    <dbReference type="NCBI Taxonomy" id="32597"/>
    <lineage>
        <taxon>Eukaryota</taxon>
        <taxon>Sar</taxon>
        <taxon>Alveolata</taxon>
        <taxon>Perkinsozoa</taxon>
        <taxon>Perkinsea</taxon>
        <taxon>Perkinsida</taxon>
        <taxon>Perkinsidae</taxon>
        <taxon>Perkinsus</taxon>
    </lineage>
</organism>